<protein>
    <recommendedName>
        <fullName evidence="1">Cytochrome b5 heme-binding domain-containing protein</fullName>
    </recommendedName>
</protein>
<evidence type="ECO:0000259" key="1">
    <source>
        <dbReference type="SMART" id="SM01117"/>
    </source>
</evidence>
<dbReference type="RefSeq" id="WP_202751081.1">
    <property type="nucleotide sequence ID" value="NZ_JAESWC010000018.1"/>
</dbReference>
<dbReference type="Proteomes" id="UP000632377">
    <property type="component" value="Unassembled WGS sequence"/>
</dbReference>
<sequence length="101" mass="11221">MSIYLDIETIKELLGDKYYREQKQLTLDELKNFDGSGGKPAYVAVEGIVYDVSVQPAWGGGSHFGLIAGKDLTQQFKGCHSSTQILSSLPKVGILKTERWR</sequence>
<reference evidence="2 3" key="1">
    <citation type="submission" date="2021-01" db="EMBL/GenBank/DDBJ databases">
        <title>Genome public.</title>
        <authorList>
            <person name="Liu C."/>
            <person name="Sun Q."/>
        </authorList>
    </citation>
    <scope>NUCLEOTIDE SEQUENCE [LARGE SCALE GENOMIC DNA]</scope>
    <source>
        <strain evidence="2 3">YIM B02515</strain>
    </source>
</reference>
<organism evidence="2 3">
    <name type="scientific">Clostridium rhizosphaerae</name>
    <dbReference type="NCBI Taxonomy" id="2803861"/>
    <lineage>
        <taxon>Bacteria</taxon>
        <taxon>Bacillati</taxon>
        <taxon>Bacillota</taxon>
        <taxon>Clostridia</taxon>
        <taxon>Eubacteriales</taxon>
        <taxon>Clostridiaceae</taxon>
        <taxon>Clostridium</taxon>
    </lineage>
</organism>
<dbReference type="Pfam" id="PF00173">
    <property type="entry name" value="Cyt-b5"/>
    <property type="match status" value="1"/>
</dbReference>
<dbReference type="Gene3D" id="3.10.120.10">
    <property type="entry name" value="Cytochrome b5-like heme/steroid binding domain"/>
    <property type="match status" value="1"/>
</dbReference>
<keyword evidence="3" id="KW-1185">Reference proteome</keyword>
<dbReference type="EMBL" id="JAESWC010000018">
    <property type="protein sequence ID" value="MBL4938359.1"/>
    <property type="molecule type" value="Genomic_DNA"/>
</dbReference>
<dbReference type="InterPro" id="IPR001199">
    <property type="entry name" value="Cyt_B5-like_heme/steroid-bd"/>
</dbReference>
<proteinExistence type="predicted"/>
<gene>
    <name evidence="2" type="ORF">JK636_21840</name>
</gene>
<feature type="domain" description="Cytochrome b5 heme-binding" evidence="1">
    <location>
        <begin position="25"/>
        <end position="96"/>
    </location>
</feature>
<name>A0ABS1TJ43_9CLOT</name>
<comment type="caution">
    <text evidence="2">The sequence shown here is derived from an EMBL/GenBank/DDBJ whole genome shotgun (WGS) entry which is preliminary data.</text>
</comment>
<evidence type="ECO:0000313" key="3">
    <source>
        <dbReference type="Proteomes" id="UP000632377"/>
    </source>
</evidence>
<dbReference type="SMART" id="SM01117">
    <property type="entry name" value="Cyt-b5"/>
    <property type="match status" value="1"/>
</dbReference>
<evidence type="ECO:0000313" key="2">
    <source>
        <dbReference type="EMBL" id="MBL4938359.1"/>
    </source>
</evidence>
<dbReference type="SUPFAM" id="SSF55856">
    <property type="entry name" value="Cytochrome b5-like heme/steroid binding domain"/>
    <property type="match status" value="1"/>
</dbReference>
<dbReference type="InterPro" id="IPR036400">
    <property type="entry name" value="Cyt_B5-like_heme/steroid_sf"/>
</dbReference>
<accession>A0ABS1TJ43</accession>